<feature type="compositionally biased region" description="Basic residues" evidence="1">
    <location>
        <begin position="63"/>
        <end position="72"/>
    </location>
</feature>
<reference evidence="2 3" key="1">
    <citation type="journal article" date="2015" name="Proc. Natl. Acad. Sci. U.S.A.">
        <title>The resurrection genome of Boea hygrometrica: A blueprint for survival of dehydration.</title>
        <authorList>
            <person name="Xiao L."/>
            <person name="Yang G."/>
            <person name="Zhang L."/>
            <person name="Yang X."/>
            <person name="Zhao S."/>
            <person name="Ji Z."/>
            <person name="Zhou Q."/>
            <person name="Hu M."/>
            <person name="Wang Y."/>
            <person name="Chen M."/>
            <person name="Xu Y."/>
            <person name="Jin H."/>
            <person name="Xiao X."/>
            <person name="Hu G."/>
            <person name="Bao F."/>
            <person name="Hu Y."/>
            <person name="Wan P."/>
            <person name="Li L."/>
            <person name="Deng X."/>
            <person name="Kuang T."/>
            <person name="Xiang C."/>
            <person name="Zhu J.K."/>
            <person name="Oliver M.J."/>
            <person name="He Y."/>
        </authorList>
    </citation>
    <scope>NUCLEOTIDE SEQUENCE [LARGE SCALE GENOMIC DNA]</scope>
    <source>
        <strain evidence="3">cv. XS01</strain>
    </source>
</reference>
<name>A0A2Z7A151_9LAMI</name>
<dbReference type="AlphaFoldDB" id="A0A2Z7A151"/>
<evidence type="ECO:0000313" key="2">
    <source>
        <dbReference type="EMBL" id="KZT76610.1"/>
    </source>
</evidence>
<sequence>MPSQHRRKLGGAAAGRRHRHHHENSRRQRAQRRTSATQPSATMRPAIDQSTQQLRQASPTVGKHVRPVRRMSSRAAQSSGKRSASVRNGLRKQPAIRPPLVQRRSTRCTTRRAAALIQARSGAYPGARRIAYDARRARNLQPSLVRRARGQRAQ</sequence>
<organism evidence="2 3">
    <name type="scientific">Dorcoceras hygrometricum</name>
    <dbReference type="NCBI Taxonomy" id="472368"/>
    <lineage>
        <taxon>Eukaryota</taxon>
        <taxon>Viridiplantae</taxon>
        <taxon>Streptophyta</taxon>
        <taxon>Embryophyta</taxon>
        <taxon>Tracheophyta</taxon>
        <taxon>Spermatophyta</taxon>
        <taxon>Magnoliopsida</taxon>
        <taxon>eudicotyledons</taxon>
        <taxon>Gunneridae</taxon>
        <taxon>Pentapetalae</taxon>
        <taxon>asterids</taxon>
        <taxon>lamiids</taxon>
        <taxon>Lamiales</taxon>
        <taxon>Gesneriaceae</taxon>
        <taxon>Didymocarpoideae</taxon>
        <taxon>Trichosporeae</taxon>
        <taxon>Loxocarpinae</taxon>
        <taxon>Dorcoceras</taxon>
    </lineage>
</organism>
<dbReference type="EMBL" id="KV106663">
    <property type="protein sequence ID" value="KZT76610.1"/>
    <property type="molecule type" value="Genomic_DNA"/>
</dbReference>
<dbReference type="Proteomes" id="UP000250235">
    <property type="component" value="Unassembled WGS sequence"/>
</dbReference>
<proteinExistence type="predicted"/>
<feature type="compositionally biased region" description="Polar residues" evidence="1">
    <location>
        <begin position="48"/>
        <end position="59"/>
    </location>
</feature>
<feature type="compositionally biased region" description="Polar residues" evidence="1">
    <location>
        <begin position="74"/>
        <end position="86"/>
    </location>
</feature>
<protein>
    <submittedName>
        <fullName evidence="2">Uncharacterized protein</fullName>
    </submittedName>
</protein>
<feature type="compositionally biased region" description="Basic residues" evidence="1">
    <location>
        <begin position="1"/>
        <end position="32"/>
    </location>
</feature>
<evidence type="ECO:0000256" key="1">
    <source>
        <dbReference type="SAM" id="MobiDB-lite"/>
    </source>
</evidence>
<accession>A0A2Z7A151</accession>
<evidence type="ECO:0000313" key="3">
    <source>
        <dbReference type="Proteomes" id="UP000250235"/>
    </source>
</evidence>
<feature type="region of interest" description="Disordered" evidence="1">
    <location>
        <begin position="1"/>
        <end position="108"/>
    </location>
</feature>
<keyword evidence="3" id="KW-1185">Reference proteome</keyword>
<gene>
    <name evidence="2" type="ORF">F511_46367</name>
</gene>